<evidence type="ECO:0000313" key="1">
    <source>
        <dbReference type="EMBL" id="GIY02815.1"/>
    </source>
</evidence>
<dbReference type="AlphaFoldDB" id="A0AAV4Q1C4"/>
<evidence type="ECO:0000313" key="2">
    <source>
        <dbReference type="Proteomes" id="UP001054837"/>
    </source>
</evidence>
<proteinExistence type="predicted"/>
<dbReference type="EMBL" id="BPLQ01003747">
    <property type="protein sequence ID" value="GIY02815.1"/>
    <property type="molecule type" value="Genomic_DNA"/>
</dbReference>
<sequence length="100" mass="11599">MVIYTTGHDIPASNKSINDTLRTLETRYNDNLMTVNPEKTVCQVFTLSTKHSRISVFYYNQDLSQVDNFRDLSVFFDGKLMRRRHPVSYTPSDCFLVARG</sequence>
<protein>
    <submittedName>
        <fullName evidence="1">Uncharacterized protein</fullName>
    </submittedName>
</protein>
<name>A0AAV4Q1C4_9ARAC</name>
<accession>A0AAV4Q1C4</accession>
<dbReference type="Proteomes" id="UP001054837">
    <property type="component" value="Unassembled WGS sequence"/>
</dbReference>
<reference evidence="1 2" key="1">
    <citation type="submission" date="2021-06" db="EMBL/GenBank/DDBJ databases">
        <title>Caerostris darwini draft genome.</title>
        <authorList>
            <person name="Kono N."/>
            <person name="Arakawa K."/>
        </authorList>
    </citation>
    <scope>NUCLEOTIDE SEQUENCE [LARGE SCALE GENOMIC DNA]</scope>
</reference>
<comment type="caution">
    <text evidence="1">The sequence shown here is derived from an EMBL/GenBank/DDBJ whole genome shotgun (WGS) entry which is preliminary data.</text>
</comment>
<keyword evidence="2" id="KW-1185">Reference proteome</keyword>
<gene>
    <name evidence="1" type="ORF">CDAR_608191</name>
</gene>
<organism evidence="1 2">
    <name type="scientific">Caerostris darwini</name>
    <dbReference type="NCBI Taxonomy" id="1538125"/>
    <lineage>
        <taxon>Eukaryota</taxon>
        <taxon>Metazoa</taxon>
        <taxon>Ecdysozoa</taxon>
        <taxon>Arthropoda</taxon>
        <taxon>Chelicerata</taxon>
        <taxon>Arachnida</taxon>
        <taxon>Araneae</taxon>
        <taxon>Araneomorphae</taxon>
        <taxon>Entelegynae</taxon>
        <taxon>Araneoidea</taxon>
        <taxon>Araneidae</taxon>
        <taxon>Caerostris</taxon>
    </lineage>
</organism>